<dbReference type="InterPro" id="IPR036366">
    <property type="entry name" value="PGBDSf"/>
</dbReference>
<evidence type="ECO:0000313" key="3">
    <source>
        <dbReference type="Proteomes" id="UP000765160"/>
    </source>
</evidence>
<dbReference type="EMBL" id="JAAVTX010000001">
    <property type="protein sequence ID" value="NKE43367.1"/>
    <property type="molecule type" value="Genomic_DNA"/>
</dbReference>
<name>A0ABX1ES10_9PROT</name>
<dbReference type="InterPro" id="IPR002477">
    <property type="entry name" value="Peptidoglycan-bd-like"/>
</dbReference>
<dbReference type="SUPFAM" id="SSF47090">
    <property type="entry name" value="PGBD-like"/>
    <property type="match status" value="1"/>
</dbReference>
<feature type="domain" description="Peptidoglycan binding-like" evidence="1">
    <location>
        <begin position="52"/>
        <end position="86"/>
    </location>
</feature>
<sequence length="90" mass="9416">MRGGARPLSQIVYLCLYGAGRCGLGALICRLSRTANARGSVLTFRADKLVHDGLFGRVREIAVQKFQAQMGLAPDGVVGSATARALGLGL</sequence>
<dbReference type="InterPro" id="IPR036365">
    <property type="entry name" value="PGBD-like_sf"/>
</dbReference>
<dbReference type="Gene3D" id="1.10.101.10">
    <property type="entry name" value="PGBD-like superfamily/PGBD"/>
    <property type="match status" value="1"/>
</dbReference>
<evidence type="ECO:0000259" key="1">
    <source>
        <dbReference type="Pfam" id="PF01471"/>
    </source>
</evidence>
<gene>
    <name evidence="2" type="ORF">HB662_01155</name>
</gene>
<proteinExistence type="predicted"/>
<organism evidence="2 3">
    <name type="scientific">Falsiroseomonas frigidaquae</name>
    <dbReference type="NCBI Taxonomy" id="487318"/>
    <lineage>
        <taxon>Bacteria</taxon>
        <taxon>Pseudomonadati</taxon>
        <taxon>Pseudomonadota</taxon>
        <taxon>Alphaproteobacteria</taxon>
        <taxon>Acetobacterales</taxon>
        <taxon>Roseomonadaceae</taxon>
        <taxon>Falsiroseomonas</taxon>
    </lineage>
</organism>
<evidence type="ECO:0000313" key="2">
    <source>
        <dbReference type="EMBL" id="NKE43367.1"/>
    </source>
</evidence>
<dbReference type="Proteomes" id="UP000765160">
    <property type="component" value="Unassembled WGS sequence"/>
</dbReference>
<reference evidence="2 3" key="1">
    <citation type="submission" date="2020-03" db="EMBL/GenBank/DDBJ databases">
        <title>Roseomonas selenitidurans sp. nov. isolated from soil.</title>
        <authorList>
            <person name="Liu H."/>
        </authorList>
    </citation>
    <scope>NUCLEOTIDE SEQUENCE [LARGE SCALE GENOMIC DNA]</scope>
    <source>
        <strain evidence="2 3">JCM 15073</strain>
    </source>
</reference>
<keyword evidence="3" id="KW-1185">Reference proteome</keyword>
<dbReference type="Pfam" id="PF01471">
    <property type="entry name" value="PG_binding_1"/>
    <property type="match status" value="1"/>
</dbReference>
<accession>A0ABX1ES10</accession>
<comment type="caution">
    <text evidence="2">The sequence shown here is derived from an EMBL/GenBank/DDBJ whole genome shotgun (WGS) entry which is preliminary data.</text>
</comment>
<protein>
    <recommendedName>
        <fullName evidence="1">Peptidoglycan binding-like domain-containing protein</fullName>
    </recommendedName>
</protein>